<keyword evidence="3 10" id="KW-0328">Glycosyltransferase</keyword>
<feature type="binding site" evidence="10">
    <location>
        <position position="255"/>
    </location>
    <ligand>
        <name>UDP-N-acetyl-alpha-D-glucosamine</name>
        <dbReference type="ChEBI" id="CHEBI:57705"/>
    </ligand>
</feature>
<dbReference type="InterPro" id="IPR004276">
    <property type="entry name" value="GlycoTrans_28_N"/>
</dbReference>
<dbReference type="EC" id="2.4.1.227" evidence="10"/>
<feature type="binding site" evidence="10">
    <location>
        <position position="300"/>
    </location>
    <ligand>
        <name>UDP-N-acetyl-alpha-D-glucosamine</name>
        <dbReference type="ChEBI" id="CHEBI:57705"/>
    </ligand>
</feature>
<keyword evidence="1 10" id="KW-1003">Cell membrane</keyword>
<evidence type="ECO:0000256" key="6">
    <source>
        <dbReference type="ARBA" id="ARBA00022984"/>
    </source>
</evidence>
<dbReference type="Gene3D" id="3.40.50.2000">
    <property type="entry name" value="Glycogen Phosphorylase B"/>
    <property type="match status" value="2"/>
</dbReference>
<dbReference type="RefSeq" id="WP_152157928.1">
    <property type="nucleotide sequence ID" value="NZ_WEHX01000015.1"/>
</dbReference>
<dbReference type="NCBIfam" id="TIGR01133">
    <property type="entry name" value="murG"/>
    <property type="match status" value="1"/>
</dbReference>
<keyword evidence="8 10" id="KW-0131">Cell cycle</keyword>
<dbReference type="GO" id="GO:0008360">
    <property type="term" value="P:regulation of cell shape"/>
    <property type="evidence" value="ECO:0007669"/>
    <property type="project" value="UniProtKB-KW"/>
</dbReference>
<dbReference type="EMBL" id="WEHX01000015">
    <property type="protein sequence ID" value="KAB7661783.1"/>
    <property type="molecule type" value="Genomic_DNA"/>
</dbReference>
<comment type="caution">
    <text evidence="14">The sequence shown here is derived from an EMBL/GenBank/DDBJ whole genome shotgun (WGS) entry which is preliminary data.</text>
</comment>
<feature type="binding site" evidence="10">
    <location>
        <begin position="20"/>
        <end position="22"/>
    </location>
    <ligand>
        <name>UDP-N-acetyl-alpha-D-glucosamine</name>
        <dbReference type="ChEBI" id="CHEBI:57705"/>
    </ligand>
</feature>
<sequence>MTTEKNTNKERVLVIAAAGTGGHVMPGLAVARVMKARGWKIVWIGTTTGMEGGLVGREGIEFHALNFQGVRGKGLAGAVKGGIKMLKAIWESRALLKKIKPDLVFSTGGYVAVPVGFAAQNLKRPIVLMNCDADLLMSTNTLMPFTSALACGFAGGARTFAGTKGHTTGNPVRAEIAALPPPAERLAGRFGPLRLFVFGGSLGAQVLNDVLPEALAKIPPENRPIVLHQTGRNRDEAVREHYARLGVQAEVVPFIDDMGARYRESDLVICRSGATSCSELCAAGAAAVLVPFIAKTTKHQLGNAKYLADRGAAWLVEQPQFTADHVAELIAGMTREKILPVAEAARSIAVPDAAKNVADLIEETLAAREGAKH</sequence>
<dbReference type="UniPathway" id="UPA00219"/>
<evidence type="ECO:0000313" key="14">
    <source>
        <dbReference type="EMBL" id="KAB7661783.1"/>
    </source>
</evidence>
<keyword evidence="4 10" id="KW-0808">Transferase</keyword>
<feature type="domain" description="Glycosyl transferase family 28 C-terminal" evidence="13">
    <location>
        <begin position="195"/>
        <end position="355"/>
    </location>
</feature>
<comment type="caution">
    <text evidence="10">Lacks conserved residue(s) required for the propagation of feature annotation.</text>
</comment>
<keyword evidence="2 10" id="KW-0132">Cell division</keyword>
<evidence type="ECO:0000256" key="10">
    <source>
        <dbReference type="HAMAP-Rule" id="MF_00033"/>
    </source>
</evidence>
<dbReference type="InterPro" id="IPR006009">
    <property type="entry name" value="GlcNAc_MurG"/>
</dbReference>
<accession>A0A6I1F0G7</accession>
<dbReference type="GO" id="GO:0071555">
    <property type="term" value="P:cell wall organization"/>
    <property type="evidence" value="ECO:0007669"/>
    <property type="project" value="UniProtKB-KW"/>
</dbReference>
<keyword evidence="11" id="KW-0812">Transmembrane</keyword>
<dbReference type="GO" id="GO:0050511">
    <property type="term" value="F:undecaprenyldiphospho-muramoylpentapeptide beta-N-acetylglucosaminyltransferase activity"/>
    <property type="evidence" value="ECO:0007669"/>
    <property type="project" value="UniProtKB-UniRule"/>
</dbReference>
<comment type="subcellular location">
    <subcellularLocation>
        <location evidence="10">Cell membrane</location>
        <topology evidence="10">Peripheral membrane protein</topology>
        <orientation evidence="10">Cytoplasmic side</orientation>
    </subcellularLocation>
</comment>
<evidence type="ECO:0000256" key="3">
    <source>
        <dbReference type="ARBA" id="ARBA00022676"/>
    </source>
</evidence>
<dbReference type="PANTHER" id="PTHR21015">
    <property type="entry name" value="UDP-N-ACETYLGLUCOSAMINE--N-ACETYLMURAMYL-(PENTAPEPTIDE) PYROPHOSPHORYL-UNDECAPRENOL N-ACETYLGLUCOSAMINE TRANSFERASE 1"/>
    <property type="match status" value="1"/>
</dbReference>
<dbReference type="Pfam" id="PF03033">
    <property type="entry name" value="Glyco_transf_28"/>
    <property type="match status" value="1"/>
</dbReference>
<dbReference type="OrthoDB" id="9808936at2"/>
<evidence type="ECO:0000256" key="11">
    <source>
        <dbReference type="SAM" id="Phobius"/>
    </source>
</evidence>
<dbReference type="AlphaFoldDB" id="A0A6I1F0G7"/>
<comment type="catalytic activity">
    <reaction evidence="10">
        <text>di-trans,octa-cis-undecaprenyl diphospho-N-acetyl-alpha-D-muramoyl-L-alanyl-D-glutamyl-meso-2,6-diaminopimeloyl-D-alanyl-D-alanine + UDP-N-acetyl-alpha-D-glucosamine = di-trans,octa-cis-undecaprenyl diphospho-[N-acetyl-alpha-D-glucosaminyl-(1-&gt;4)]-N-acetyl-alpha-D-muramoyl-L-alanyl-D-glutamyl-meso-2,6-diaminopimeloyl-D-alanyl-D-alanine + UDP + H(+)</text>
        <dbReference type="Rhea" id="RHEA:31227"/>
        <dbReference type="ChEBI" id="CHEBI:15378"/>
        <dbReference type="ChEBI" id="CHEBI:57705"/>
        <dbReference type="ChEBI" id="CHEBI:58223"/>
        <dbReference type="ChEBI" id="CHEBI:61387"/>
        <dbReference type="ChEBI" id="CHEBI:61388"/>
        <dbReference type="EC" id="2.4.1.227"/>
    </reaction>
</comment>
<feature type="binding site" evidence="10">
    <location>
        <position position="173"/>
    </location>
    <ligand>
        <name>UDP-N-acetyl-alpha-D-glucosamine</name>
        <dbReference type="ChEBI" id="CHEBI:57705"/>
    </ligand>
</feature>
<dbReference type="GO" id="GO:0005886">
    <property type="term" value="C:plasma membrane"/>
    <property type="evidence" value="ECO:0007669"/>
    <property type="project" value="UniProtKB-SubCell"/>
</dbReference>
<name>A0A6I1F0G7_9BURK</name>
<evidence type="ECO:0000259" key="12">
    <source>
        <dbReference type="Pfam" id="PF03033"/>
    </source>
</evidence>
<comment type="similarity">
    <text evidence="10">Belongs to the glycosyltransferase 28 family. MurG subfamily.</text>
</comment>
<evidence type="ECO:0000256" key="9">
    <source>
        <dbReference type="ARBA" id="ARBA00023316"/>
    </source>
</evidence>
<dbReference type="InterPro" id="IPR007235">
    <property type="entry name" value="Glyco_trans_28_C"/>
</dbReference>
<evidence type="ECO:0000256" key="1">
    <source>
        <dbReference type="ARBA" id="ARBA00022475"/>
    </source>
</evidence>
<dbReference type="GO" id="GO:0005975">
    <property type="term" value="P:carbohydrate metabolic process"/>
    <property type="evidence" value="ECO:0007669"/>
    <property type="project" value="InterPro"/>
</dbReference>
<comment type="pathway">
    <text evidence="10">Cell wall biogenesis; peptidoglycan biosynthesis.</text>
</comment>
<evidence type="ECO:0000313" key="15">
    <source>
        <dbReference type="Proteomes" id="UP000430564"/>
    </source>
</evidence>
<evidence type="ECO:0000259" key="13">
    <source>
        <dbReference type="Pfam" id="PF04101"/>
    </source>
</evidence>
<comment type="function">
    <text evidence="10">Cell wall formation. Catalyzes the transfer of a GlcNAc subunit on undecaprenyl-pyrophosphoryl-MurNAc-pentapeptide (lipid intermediate I) to form undecaprenyl-pyrophosphoryl-MurNAc-(pentapeptide)GlcNAc (lipid intermediate II).</text>
</comment>
<keyword evidence="6 10" id="KW-0573">Peptidoglycan synthesis</keyword>
<evidence type="ECO:0000256" key="4">
    <source>
        <dbReference type="ARBA" id="ARBA00022679"/>
    </source>
</evidence>
<proteinExistence type="inferred from homology"/>
<keyword evidence="5 10" id="KW-0133">Cell shape</keyword>
<dbReference type="GO" id="GO:0009252">
    <property type="term" value="P:peptidoglycan biosynthetic process"/>
    <property type="evidence" value="ECO:0007669"/>
    <property type="project" value="UniProtKB-UniRule"/>
</dbReference>
<feature type="domain" description="Glycosyltransferase family 28 N-terminal" evidence="12">
    <location>
        <begin position="14"/>
        <end position="137"/>
    </location>
</feature>
<protein>
    <recommendedName>
        <fullName evidence="10">UDP-N-acetylglucosamine--N-acetylmuramyl-(pentapeptide) pyrophosphoryl-undecaprenol N-acetylglucosamine transferase</fullName>
        <ecNumber evidence="10">2.4.1.227</ecNumber>
    </recommendedName>
    <alternativeName>
        <fullName evidence="10">Undecaprenyl-PP-MurNAc-pentapeptide-UDPGlcNAc GlcNAc transferase</fullName>
    </alternativeName>
</protein>
<dbReference type="PANTHER" id="PTHR21015:SF22">
    <property type="entry name" value="GLYCOSYLTRANSFERASE"/>
    <property type="match status" value="1"/>
</dbReference>
<feature type="transmembrane region" description="Helical" evidence="11">
    <location>
        <begin position="12"/>
        <end position="31"/>
    </location>
</feature>
<dbReference type="HAMAP" id="MF_00033">
    <property type="entry name" value="MurG"/>
    <property type="match status" value="1"/>
</dbReference>
<reference evidence="14 15" key="1">
    <citation type="submission" date="2019-10" db="EMBL/GenBank/DDBJ databases">
        <title>Genome diversity of Sutterella seckii.</title>
        <authorList>
            <person name="Chaplin A.V."/>
            <person name="Sokolova S.R."/>
            <person name="Mosin K.A."/>
            <person name="Ivanova E.L."/>
            <person name="Kochetkova T.O."/>
            <person name="Goltsov A.Y."/>
            <person name="Trofimov D.Y."/>
            <person name="Efimov B.A."/>
        </authorList>
    </citation>
    <scope>NUCLEOTIDE SEQUENCE [LARGE SCALE GENOMIC DNA]</scope>
    <source>
        <strain evidence="14 15">ASD393</strain>
    </source>
</reference>
<feature type="binding site" evidence="10">
    <location>
        <position position="201"/>
    </location>
    <ligand>
        <name>UDP-N-acetyl-alpha-D-glucosamine</name>
        <dbReference type="ChEBI" id="CHEBI:57705"/>
    </ligand>
</feature>
<evidence type="ECO:0000256" key="8">
    <source>
        <dbReference type="ARBA" id="ARBA00023306"/>
    </source>
</evidence>
<keyword evidence="9 10" id="KW-0961">Cell wall biogenesis/degradation</keyword>
<keyword evidence="7 10" id="KW-0472">Membrane</keyword>
<evidence type="ECO:0000256" key="7">
    <source>
        <dbReference type="ARBA" id="ARBA00023136"/>
    </source>
</evidence>
<organism evidence="14 15">
    <name type="scientific">Sutterella seckii</name>
    <dbReference type="NCBI Taxonomy" id="1944635"/>
    <lineage>
        <taxon>Bacteria</taxon>
        <taxon>Pseudomonadati</taxon>
        <taxon>Pseudomonadota</taxon>
        <taxon>Betaproteobacteria</taxon>
        <taxon>Burkholderiales</taxon>
        <taxon>Sutterellaceae</taxon>
        <taxon>Sutterella</taxon>
    </lineage>
</organism>
<keyword evidence="11" id="KW-1133">Transmembrane helix</keyword>
<dbReference type="GO" id="GO:0051301">
    <property type="term" value="P:cell division"/>
    <property type="evidence" value="ECO:0007669"/>
    <property type="project" value="UniProtKB-KW"/>
</dbReference>
<dbReference type="CDD" id="cd03785">
    <property type="entry name" value="GT28_MurG"/>
    <property type="match status" value="1"/>
</dbReference>
<evidence type="ECO:0000256" key="5">
    <source>
        <dbReference type="ARBA" id="ARBA00022960"/>
    </source>
</evidence>
<evidence type="ECO:0000256" key="2">
    <source>
        <dbReference type="ARBA" id="ARBA00022618"/>
    </source>
</evidence>
<gene>
    <name evidence="10 14" type="primary">murG</name>
    <name evidence="14" type="ORF">GBM95_04155</name>
</gene>
<dbReference type="SUPFAM" id="SSF53756">
    <property type="entry name" value="UDP-Glycosyltransferase/glycogen phosphorylase"/>
    <property type="match status" value="1"/>
</dbReference>
<dbReference type="Proteomes" id="UP000430564">
    <property type="component" value="Unassembled WGS sequence"/>
</dbReference>
<dbReference type="Pfam" id="PF04101">
    <property type="entry name" value="Glyco_tran_28_C"/>
    <property type="match status" value="1"/>
</dbReference>